<organism evidence="1 2">
    <name type="scientific">Romanomermis culicivorax</name>
    <name type="common">Nematode worm</name>
    <dbReference type="NCBI Taxonomy" id="13658"/>
    <lineage>
        <taxon>Eukaryota</taxon>
        <taxon>Metazoa</taxon>
        <taxon>Ecdysozoa</taxon>
        <taxon>Nematoda</taxon>
        <taxon>Enoplea</taxon>
        <taxon>Dorylaimia</taxon>
        <taxon>Mermithida</taxon>
        <taxon>Mermithoidea</taxon>
        <taxon>Mermithidae</taxon>
        <taxon>Romanomermis</taxon>
    </lineage>
</organism>
<sequence>MLIVSIIVEVDVVIMNVDERALGEEWIQNKGSRTCRPERYRAISIHKDIVTTKKSNTLRHPLQITEQFPKEFFFKDYTARTSNNIARQYSNCVGSSGQVNDSTRRDDKILRNFNDEFLLLHRFIDDDKPPPFVKLLPVGDVCNVFKAERRLLIYYKVAKKLEMIKY</sequence>
<reference evidence="2" key="1">
    <citation type="submission" date="2022-11" db="UniProtKB">
        <authorList>
            <consortium name="WormBaseParasite"/>
        </authorList>
    </citation>
    <scope>IDENTIFICATION</scope>
</reference>
<keyword evidence="1" id="KW-1185">Reference proteome</keyword>
<dbReference type="AlphaFoldDB" id="A0A915KA54"/>
<name>A0A915KA54_ROMCU</name>
<proteinExistence type="predicted"/>
<protein>
    <submittedName>
        <fullName evidence="2">Uncharacterized protein</fullName>
    </submittedName>
</protein>
<dbReference type="Proteomes" id="UP000887565">
    <property type="component" value="Unplaced"/>
</dbReference>
<accession>A0A915KA54</accession>
<evidence type="ECO:0000313" key="2">
    <source>
        <dbReference type="WBParaSite" id="nRc.2.0.1.t35245-RA"/>
    </source>
</evidence>
<evidence type="ECO:0000313" key="1">
    <source>
        <dbReference type="Proteomes" id="UP000887565"/>
    </source>
</evidence>
<dbReference type="WBParaSite" id="nRc.2.0.1.t35245-RA">
    <property type="protein sequence ID" value="nRc.2.0.1.t35245-RA"/>
    <property type="gene ID" value="nRc.2.0.1.g35245"/>
</dbReference>